<dbReference type="OrthoDB" id="2381338at2"/>
<evidence type="ECO:0000313" key="1">
    <source>
        <dbReference type="EMBL" id="ABO50217.1"/>
    </source>
</evidence>
<proteinExistence type="predicted"/>
<dbReference type="EMBL" id="CP000612">
    <property type="protein sequence ID" value="ABO50217.1"/>
    <property type="molecule type" value="Genomic_DNA"/>
</dbReference>
<dbReference type="SUPFAM" id="SSF53649">
    <property type="entry name" value="Alkaline phosphatase-like"/>
    <property type="match status" value="1"/>
</dbReference>
<dbReference type="InterPro" id="IPR002591">
    <property type="entry name" value="Phosphodiest/P_Trfase"/>
</dbReference>
<dbReference type="Pfam" id="PF01663">
    <property type="entry name" value="Phosphodiest"/>
    <property type="match status" value="1"/>
</dbReference>
<dbReference type="InterPro" id="IPR017850">
    <property type="entry name" value="Alkaline_phosphatase_core_sf"/>
</dbReference>
<dbReference type="HOGENOM" id="CLU_516632_0_0_9"/>
<dbReference type="STRING" id="349161.Dred_1690"/>
<dbReference type="Proteomes" id="UP000001556">
    <property type="component" value="Chromosome"/>
</dbReference>
<organism evidence="1 2">
    <name type="scientific">Desulforamulus reducens (strain ATCC BAA-1160 / DSM 100696 / MI-1)</name>
    <name type="common">Desulfotomaculum reducens</name>
    <dbReference type="NCBI Taxonomy" id="349161"/>
    <lineage>
        <taxon>Bacteria</taxon>
        <taxon>Bacillati</taxon>
        <taxon>Bacillota</taxon>
        <taxon>Clostridia</taxon>
        <taxon>Eubacteriales</taxon>
        <taxon>Peptococcaceae</taxon>
        <taxon>Desulforamulus</taxon>
    </lineage>
</organism>
<protein>
    <submittedName>
        <fullName evidence="1">Type I phosphodiesterase/nucleotide pyrophosphatase</fullName>
    </submittedName>
</protein>
<keyword evidence="2" id="KW-1185">Reference proteome</keyword>
<evidence type="ECO:0000313" key="2">
    <source>
        <dbReference type="Proteomes" id="UP000001556"/>
    </source>
</evidence>
<dbReference type="Gene3D" id="3.40.720.10">
    <property type="entry name" value="Alkaline Phosphatase, subunit A"/>
    <property type="match status" value="1"/>
</dbReference>
<dbReference type="PANTHER" id="PTHR10151:SF120">
    <property type="entry name" value="BIS(5'-ADENOSYL)-TRIPHOSPHATASE"/>
    <property type="match status" value="1"/>
</dbReference>
<reference evidence="1 2" key="1">
    <citation type="submission" date="2007-03" db="EMBL/GenBank/DDBJ databases">
        <title>Complete sequence of Desulfotomaculum reducens MI-1.</title>
        <authorList>
            <consortium name="US DOE Joint Genome Institute"/>
            <person name="Copeland A."/>
            <person name="Lucas S."/>
            <person name="Lapidus A."/>
            <person name="Barry K."/>
            <person name="Detter J.C."/>
            <person name="Glavina del Rio T."/>
            <person name="Hammon N."/>
            <person name="Israni S."/>
            <person name="Dalin E."/>
            <person name="Tice H."/>
            <person name="Pitluck S."/>
            <person name="Sims D."/>
            <person name="Brettin T."/>
            <person name="Bruce D."/>
            <person name="Han C."/>
            <person name="Tapia R."/>
            <person name="Schmutz J."/>
            <person name="Larimer F."/>
            <person name="Land M."/>
            <person name="Hauser L."/>
            <person name="Kyrpides N."/>
            <person name="Kim E."/>
            <person name="Tebo B.M."/>
            <person name="Richardson P."/>
        </authorList>
    </citation>
    <scope>NUCLEOTIDE SEQUENCE [LARGE SCALE GENOMIC DNA]</scope>
    <source>
        <strain evidence="1 2">MI-1</strain>
    </source>
</reference>
<dbReference type="KEGG" id="drm:Dred_1690"/>
<dbReference type="GO" id="GO:0016787">
    <property type="term" value="F:hydrolase activity"/>
    <property type="evidence" value="ECO:0007669"/>
    <property type="project" value="UniProtKB-ARBA"/>
</dbReference>
<name>A4J564_DESRM</name>
<dbReference type="AlphaFoldDB" id="A4J564"/>
<dbReference type="PANTHER" id="PTHR10151">
    <property type="entry name" value="ECTONUCLEOTIDE PYROPHOSPHATASE/PHOSPHODIESTERASE"/>
    <property type="match status" value="1"/>
</dbReference>
<dbReference type="RefSeq" id="WP_011878032.1">
    <property type="nucleotide sequence ID" value="NC_009253.1"/>
</dbReference>
<accession>A4J564</accession>
<dbReference type="eggNOG" id="COG1524">
    <property type="taxonomic scope" value="Bacteria"/>
</dbReference>
<gene>
    <name evidence="1" type="ordered locus">Dred_1690</name>
</gene>
<sequence length="490" mass="55301">MPENRKKVIYLVVDSFHPRALEHCMAQGKLPTLSYLIQKGSLHKACISAFPTATPTCTSTLATGVSPTEHRIPGMVWYHRGERRIVDYGSTWLSFIKNGIIQTVQDFVYNLNHKQLGWQIQTIYENLESKGYYTAAVNPLIYRGNKEYIAHIPFILKLITLFQLEDMTIYGPKGLSLGRTHQPPGDLRQSIKEFRYWRKFGINDKFAVKATQWFLGQQNSPDLLSVYLPDTDSIAHAKDPDCCEPCLTRLDKHLGSILNCFGNWDKALAERVFIIVGDHAQSALIPGKKALANVPEILGLYSQLRAGEDFTHDKDIVICSNERMAYIYLLRYQRGMKENIVACLLKEKKIDQIVWKADGWYHVATDRGKLSFSMGTGHHDCYGNQWQVKGEKGALDLKLDGESIQYGDYPNALERIAQCLDNPHAGDFAVTAKPGFIIHGEGAPRWPGRGSHGSLYREDSLVPLIISGAPAKMEKPRLMDIVSFLKSLFL</sequence>